<evidence type="ECO:0000259" key="10">
    <source>
        <dbReference type="Pfam" id="PF09266"/>
    </source>
</evidence>
<dbReference type="InterPro" id="IPR011010">
    <property type="entry name" value="DNA_brk_join_enz"/>
</dbReference>
<keyword evidence="12" id="KW-1185">Reference proteome</keyword>
<evidence type="ECO:0000259" key="9">
    <source>
        <dbReference type="Pfam" id="PF01028"/>
    </source>
</evidence>
<dbReference type="InterPro" id="IPR013500">
    <property type="entry name" value="TopoI_cat_euk"/>
</dbReference>
<feature type="domain" description="DNA topoisomerase I catalytic core eukaryotic-type" evidence="9">
    <location>
        <begin position="90"/>
        <end position="275"/>
    </location>
</feature>
<evidence type="ECO:0000256" key="3">
    <source>
        <dbReference type="ARBA" id="ARBA00012891"/>
    </source>
</evidence>
<dbReference type="RefSeq" id="YP_009480613.1">
    <property type="nucleotide sequence ID" value="NC_037656.1"/>
</dbReference>
<dbReference type="Proteomes" id="UP000249273">
    <property type="component" value="Segment"/>
</dbReference>
<proteinExistence type="inferred from homology"/>
<name>A0A2U9QHN8_9POXV</name>
<dbReference type="Gene3D" id="3.30.66.10">
    <property type="entry name" value="DNA topoisomerase I domain"/>
    <property type="match status" value="1"/>
</dbReference>
<dbReference type="InterPro" id="IPR014711">
    <property type="entry name" value="TopoI_cat_a-hlx-sub_euk"/>
</dbReference>
<dbReference type="OrthoDB" id="5271at10239"/>
<dbReference type="InterPro" id="IPR001631">
    <property type="entry name" value="TopoI"/>
</dbReference>
<dbReference type="SUPFAM" id="SSF55869">
    <property type="entry name" value="DNA topoisomerase I domain"/>
    <property type="match status" value="1"/>
</dbReference>
<evidence type="ECO:0000256" key="7">
    <source>
        <dbReference type="ARBA" id="ARBA00023235"/>
    </source>
</evidence>
<keyword evidence="6 8" id="KW-0238">DNA-binding</keyword>
<evidence type="ECO:0000256" key="2">
    <source>
        <dbReference type="ARBA" id="ARBA00006645"/>
    </source>
</evidence>
<evidence type="ECO:0000256" key="4">
    <source>
        <dbReference type="ARBA" id="ARBA00022921"/>
    </source>
</evidence>
<dbReference type="GO" id="GO:0003677">
    <property type="term" value="F:DNA binding"/>
    <property type="evidence" value="ECO:0007669"/>
    <property type="project" value="UniProtKB-UniRule"/>
</dbReference>
<keyword evidence="7 8" id="KW-0413">Isomerase</keyword>
<organism evidence="11">
    <name type="scientific">Sea otter poxvirus</name>
    <dbReference type="NCBI Taxonomy" id="1416741"/>
    <lineage>
        <taxon>Viruses</taxon>
        <taxon>Varidnaviria</taxon>
        <taxon>Bamfordvirae</taxon>
        <taxon>Nucleocytoviricota</taxon>
        <taxon>Pokkesviricetes</taxon>
        <taxon>Chitovirales</taxon>
        <taxon>Poxviridae</taxon>
        <taxon>Chordopoxvirinae</taxon>
        <taxon>Mustelpoxvirus</taxon>
        <taxon>Mustelpoxvirus seaotterpox</taxon>
        <taxon>Sea otterpox virus</taxon>
    </lineage>
</organism>
<evidence type="ECO:0000313" key="12">
    <source>
        <dbReference type="Proteomes" id="UP000249273"/>
    </source>
</evidence>
<dbReference type="KEGG" id="vg:36841072"/>
<evidence type="ECO:0000256" key="6">
    <source>
        <dbReference type="ARBA" id="ARBA00023125"/>
    </source>
</evidence>
<dbReference type="Pfam" id="PF01028">
    <property type="entry name" value="Topoisom_I"/>
    <property type="match status" value="1"/>
</dbReference>
<evidence type="ECO:0000256" key="5">
    <source>
        <dbReference type="ARBA" id="ARBA00023029"/>
    </source>
</evidence>
<comment type="catalytic activity">
    <reaction evidence="1 8">
        <text>ATP-independent breakage of single-stranded DNA, followed by passage and rejoining.</text>
        <dbReference type="EC" id="5.6.2.1"/>
    </reaction>
</comment>
<dbReference type="Pfam" id="PF09266">
    <property type="entry name" value="VirDNA-topo-I_N"/>
    <property type="match status" value="1"/>
</dbReference>
<gene>
    <name evidence="11" type="primary">SOPV-ELK-075</name>
</gene>
<dbReference type="InterPro" id="IPR035447">
    <property type="entry name" value="DNA_topo_I_N_sf"/>
</dbReference>
<dbReference type="InterPro" id="IPR015346">
    <property type="entry name" value="TopoI_N_vir"/>
</dbReference>
<keyword evidence="5 8" id="KW-0799">Topoisomerase</keyword>
<dbReference type="GO" id="GO:0003917">
    <property type="term" value="F:DNA topoisomerase type I (single strand cut, ATP-independent) activity"/>
    <property type="evidence" value="ECO:0007669"/>
    <property type="project" value="UniProtKB-UniRule"/>
</dbReference>
<evidence type="ECO:0000256" key="8">
    <source>
        <dbReference type="PROSITE-ProRule" id="PRU01382"/>
    </source>
</evidence>
<feature type="active site" description="O-(3'-phospho-DNA)-tyrosine intermediate" evidence="8">
    <location>
        <position position="276"/>
    </location>
</feature>
<comment type="similarity">
    <text evidence="2 8">Belongs to the type IB topoisomerase family.</text>
</comment>
<dbReference type="Gene3D" id="3.90.15.10">
    <property type="entry name" value="Topoisomerase I, Chain A, domain 3"/>
    <property type="match status" value="1"/>
</dbReference>
<dbReference type="SUPFAM" id="SSF56349">
    <property type="entry name" value="DNA breaking-rejoining enzymes"/>
    <property type="match status" value="1"/>
</dbReference>
<accession>A0A2U9QHN8</accession>
<dbReference type="EMBL" id="MH427217">
    <property type="protein sequence ID" value="AWU47120.1"/>
    <property type="molecule type" value="Genomic_DNA"/>
</dbReference>
<dbReference type="PRINTS" id="PR00416">
    <property type="entry name" value="EUTPISMRASEI"/>
</dbReference>
<protein>
    <recommendedName>
        <fullName evidence="3">DNA topoisomerase</fullName>
        <ecNumber evidence="3">5.6.2.1</ecNumber>
    </recommendedName>
</protein>
<dbReference type="EC" id="5.6.2.1" evidence="3"/>
<evidence type="ECO:0000256" key="1">
    <source>
        <dbReference type="ARBA" id="ARBA00000213"/>
    </source>
</evidence>
<dbReference type="GO" id="GO:0006265">
    <property type="term" value="P:DNA topological change"/>
    <property type="evidence" value="ECO:0007669"/>
    <property type="project" value="UniProtKB-UniRule"/>
</dbReference>
<dbReference type="GeneID" id="36841072"/>
<evidence type="ECO:0000313" key="11">
    <source>
        <dbReference type="EMBL" id="AWU47120.1"/>
    </source>
</evidence>
<dbReference type="PROSITE" id="PS52038">
    <property type="entry name" value="TOPO_IB_2"/>
    <property type="match status" value="1"/>
</dbReference>
<sequence>MRALFLKSGKLFFDKEHTKIVPISNPAYEVIKAIRIPQNLHDIVVYEQTLENASNGLMFVGIDSKGRKQYFYGKNHVKSRNEKRNKIFVQVFRVINKIHEFIDKHLKSKHGYTDTKTQLAVFMLMETSFFIRMGKLRYLKDNDTVGLMTLQNKHIIQERSRLIIRFVGKKCVSHEFIVRKSDRLYAPLMNLVNKDLPDSFIFNKLNERKIYDFINQFGIRIKDLRTYGVNYTFLYNFWSNVQSLSPLPSTKKLINMSLTQTADTVGHTPAMSKNAYMAKTILDMVIDNSILDIIRESTFDDFLLHVVEYVNNTNTV</sequence>
<keyword evidence="4" id="KW-0426">Late protein</keyword>
<feature type="domain" description="DNA topoisomerase I N-terminal viral" evidence="10">
    <location>
        <begin position="4"/>
        <end position="61"/>
    </location>
</feature>
<reference evidence="11" key="1">
    <citation type="submission" date="2018-05" db="EMBL/GenBank/DDBJ databases">
        <title>Complete Genome Sequence of a Novel Sea Otter Poxvirus.</title>
        <authorList>
            <person name="Jacob J.M."/>
            <person name="Subramaniam K."/>
            <person name="Tu S.-L."/>
            <person name="Nielsen O."/>
            <person name="Tuomi P.A."/>
            <person name="Upton C."/>
            <person name="Waltzek T.B."/>
        </authorList>
    </citation>
    <scope>NUCLEOTIDE SEQUENCE [LARGE SCALE GENOMIC DNA]</scope>
    <source>
        <strain evidence="11">ELK</strain>
    </source>
</reference>